<dbReference type="AlphaFoldDB" id="A0AB33BUM5"/>
<organism evidence="1 2">
    <name type="scientific">Microcystis aeruginosa PCC 7806SL</name>
    <dbReference type="NCBI Taxonomy" id="1903187"/>
    <lineage>
        <taxon>Bacteria</taxon>
        <taxon>Bacillati</taxon>
        <taxon>Cyanobacteriota</taxon>
        <taxon>Cyanophyceae</taxon>
        <taxon>Oscillatoriophycideae</taxon>
        <taxon>Chroococcales</taxon>
        <taxon>Microcystaceae</taxon>
        <taxon>Microcystis</taxon>
    </lineage>
</organism>
<accession>A0AB33BUM5</accession>
<evidence type="ECO:0000313" key="1">
    <source>
        <dbReference type="EMBL" id="ARI83487.1"/>
    </source>
</evidence>
<reference evidence="1 2" key="1">
    <citation type="journal article" date="2018" name="Harmful Algae">
        <title>The highly heterogeneous methylated genomes and diverse restriction-modification systems of bloom-forming Microcystis.</title>
        <authorList>
            <person name="Zhao L."/>
            <person name="Song Y."/>
            <person name="Li L."/>
            <person name="Gan N."/>
            <person name="Brand J.J."/>
            <person name="Song L."/>
        </authorList>
    </citation>
    <scope>NUCLEOTIDE SEQUENCE [LARGE SCALE GENOMIC DNA]</scope>
    <source>
        <strain evidence="1 2">PCC 7806SL</strain>
    </source>
</reference>
<protein>
    <submittedName>
        <fullName evidence="1">Uncharacterized protein</fullName>
    </submittedName>
</protein>
<evidence type="ECO:0000313" key="2">
    <source>
        <dbReference type="Proteomes" id="UP000192439"/>
    </source>
</evidence>
<dbReference type="Proteomes" id="UP000192439">
    <property type="component" value="Chromosome"/>
</dbReference>
<name>A0AB33BUM5_MICA7</name>
<gene>
    <name evidence="1" type="ORF">BH695_4208</name>
</gene>
<dbReference type="EMBL" id="CP020771">
    <property type="protein sequence ID" value="ARI83487.1"/>
    <property type="molecule type" value="Genomic_DNA"/>
</dbReference>
<proteinExistence type="predicted"/>
<sequence length="41" mass="4727">MPPYLNCWLRIIGSRTKIKLTVQTREQGTGNSKGFVLRYIS</sequence>
<keyword evidence="2" id="KW-1185">Reference proteome</keyword>